<dbReference type="EMBL" id="CAADII010000025">
    <property type="protein sequence ID" value="VFR54284.1"/>
    <property type="molecule type" value="Genomic_DNA"/>
</dbReference>
<proteinExistence type="predicted"/>
<evidence type="ECO:0000313" key="2">
    <source>
        <dbReference type="EMBL" id="VFR66823.1"/>
    </source>
</evidence>
<dbReference type="EMBL" id="CAADIK010000015">
    <property type="protein sequence ID" value="VFR66823.1"/>
    <property type="molecule type" value="Genomic_DNA"/>
</dbReference>
<name>A0A484VFH1_9ZZZZ</name>
<reference evidence="3" key="1">
    <citation type="submission" date="2019-03" db="EMBL/GenBank/DDBJ databases">
        <authorList>
            <person name="Danneels B."/>
        </authorList>
    </citation>
    <scope>NUCLEOTIDE SEQUENCE</scope>
</reference>
<evidence type="ECO:0000313" key="3">
    <source>
        <dbReference type="EMBL" id="VFR98060.1"/>
    </source>
</evidence>
<organism evidence="3">
    <name type="scientific">plant metagenome</name>
    <dbReference type="NCBI Taxonomy" id="1297885"/>
    <lineage>
        <taxon>unclassified sequences</taxon>
        <taxon>metagenomes</taxon>
        <taxon>organismal metagenomes</taxon>
    </lineage>
</organism>
<gene>
    <name evidence="1" type="ORF">BRI6_4525</name>
    <name evidence="2" type="ORF">BRI9_0347</name>
    <name evidence="3" type="ORF">IVO3_0349</name>
    <name evidence="4" type="ORF">RAN7_4681</name>
</gene>
<sequence length="38" mass="4130">MDGSVLYLAMPRVTSSILPTADQALWILDIYGFVVGLC</sequence>
<evidence type="ECO:0000313" key="4">
    <source>
        <dbReference type="EMBL" id="VFS38387.1"/>
    </source>
</evidence>
<protein>
    <submittedName>
        <fullName evidence="3">Uncharacterized protein</fullName>
    </submittedName>
</protein>
<dbReference type="AlphaFoldDB" id="A0A484VFH1"/>
<dbReference type="EMBL" id="CAADIP010000057">
    <property type="protein sequence ID" value="VFR98060.1"/>
    <property type="molecule type" value="Genomic_DNA"/>
</dbReference>
<dbReference type="EMBL" id="CAADIZ010000083">
    <property type="protein sequence ID" value="VFS38387.1"/>
    <property type="molecule type" value="Genomic_DNA"/>
</dbReference>
<accession>A0A484VFH1</accession>
<evidence type="ECO:0000313" key="1">
    <source>
        <dbReference type="EMBL" id="VFR54284.1"/>
    </source>
</evidence>